<keyword evidence="3" id="KW-0547">Nucleotide-binding</keyword>
<evidence type="ECO:0000256" key="5">
    <source>
        <dbReference type="ARBA" id="ARBA00022840"/>
    </source>
</evidence>
<dbReference type="OrthoDB" id="68483at2759"/>
<name>A0A836BRQ1_9CHLO</name>
<dbReference type="GO" id="GO:0005737">
    <property type="term" value="C:cytoplasm"/>
    <property type="evidence" value="ECO:0007669"/>
    <property type="project" value="TreeGrafter"/>
</dbReference>
<dbReference type="InterPro" id="IPR000719">
    <property type="entry name" value="Prot_kinase_dom"/>
</dbReference>
<evidence type="ECO:0000313" key="7">
    <source>
        <dbReference type="EMBL" id="KAG2486415.1"/>
    </source>
</evidence>
<dbReference type="PROSITE" id="PS00108">
    <property type="entry name" value="PROTEIN_KINASE_ST"/>
    <property type="match status" value="1"/>
</dbReference>
<evidence type="ECO:0000256" key="2">
    <source>
        <dbReference type="ARBA" id="ARBA00022679"/>
    </source>
</evidence>
<dbReference type="GO" id="GO:0004674">
    <property type="term" value="F:protein serine/threonine kinase activity"/>
    <property type="evidence" value="ECO:0007669"/>
    <property type="project" value="UniProtKB-KW"/>
</dbReference>
<dbReference type="GO" id="GO:0035556">
    <property type="term" value="P:intracellular signal transduction"/>
    <property type="evidence" value="ECO:0007669"/>
    <property type="project" value="TreeGrafter"/>
</dbReference>
<evidence type="ECO:0000256" key="1">
    <source>
        <dbReference type="ARBA" id="ARBA00022527"/>
    </source>
</evidence>
<dbReference type="Pfam" id="PF00069">
    <property type="entry name" value="Pkinase"/>
    <property type="match status" value="1"/>
</dbReference>
<keyword evidence="4" id="KW-0418">Kinase</keyword>
<accession>A0A836BRQ1</accession>
<dbReference type="EMBL" id="JAEHOE010000112">
    <property type="protein sequence ID" value="KAG2486415.1"/>
    <property type="molecule type" value="Genomic_DNA"/>
</dbReference>
<dbReference type="AlphaFoldDB" id="A0A836BRQ1"/>
<keyword evidence="1" id="KW-0723">Serine/threonine-protein kinase</keyword>
<dbReference type="PROSITE" id="PS50011">
    <property type="entry name" value="PROTEIN_KINASE_DOM"/>
    <property type="match status" value="1"/>
</dbReference>
<proteinExistence type="predicted"/>
<dbReference type="InterPro" id="IPR011009">
    <property type="entry name" value="Kinase-like_dom_sf"/>
</dbReference>
<dbReference type="Gene3D" id="1.10.510.10">
    <property type="entry name" value="Transferase(Phosphotransferase) domain 1"/>
    <property type="match status" value="1"/>
</dbReference>
<feature type="domain" description="Protein kinase" evidence="6">
    <location>
        <begin position="1"/>
        <end position="262"/>
    </location>
</feature>
<sequence>MGNGMLSSGATADAAVKILKPLAEMNDREFEWLEREVLNQAILEHENVCRLFEVGLTARDAGPQRVFMVLEYVPGGTLHEFLENHFDKLSVDDKRSIFFHVVLALQHCHAKKVFHRDVKPGNCLLTKMENGQVVLKVADFGFSKSPFAEQGPLSSNLGSGPFKAPEVESGLPYAGEPADVFSSGVTLYQLIFNTLPFICEGNALINLNSRTGRQALYANKMRRPLSFPAEPPNELRELLEGMLQPVPDKRLSVEQVLVHRWVRGLSTEHQRREQSSQLLLSSLAARAFLQQPHIRQLDEVSARRRERLELGLAPIRAAYKAIQAARGNM</sequence>
<keyword evidence="5" id="KW-0067">ATP-binding</keyword>
<evidence type="ECO:0000256" key="3">
    <source>
        <dbReference type="ARBA" id="ARBA00022741"/>
    </source>
</evidence>
<dbReference type="PANTHER" id="PTHR24346">
    <property type="entry name" value="MAP/MICROTUBULE AFFINITY-REGULATING KINASE"/>
    <property type="match status" value="1"/>
</dbReference>
<evidence type="ECO:0000256" key="4">
    <source>
        <dbReference type="ARBA" id="ARBA00022777"/>
    </source>
</evidence>
<evidence type="ECO:0000313" key="8">
    <source>
        <dbReference type="Proteomes" id="UP000612055"/>
    </source>
</evidence>
<dbReference type="GO" id="GO:0005524">
    <property type="term" value="F:ATP binding"/>
    <property type="evidence" value="ECO:0007669"/>
    <property type="project" value="UniProtKB-KW"/>
</dbReference>
<reference evidence="7" key="1">
    <citation type="journal article" date="2020" name="bioRxiv">
        <title>Comparative genomics of Chlamydomonas.</title>
        <authorList>
            <person name="Craig R.J."/>
            <person name="Hasan A.R."/>
            <person name="Ness R.W."/>
            <person name="Keightley P.D."/>
        </authorList>
    </citation>
    <scope>NUCLEOTIDE SEQUENCE</scope>
    <source>
        <strain evidence="7">CCAP 11/70</strain>
    </source>
</reference>
<dbReference type="PANTHER" id="PTHR24346:SF82">
    <property type="entry name" value="KP78A-RELATED"/>
    <property type="match status" value="1"/>
</dbReference>
<gene>
    <name evidence="7" type="ORF">HYH03_014862</name>
</gene>
<keyword evidence="2" id="KW-0808">Transferase</keyword>
<comment type="caution">
    <text evidence="7">The sequence shown here is derived from an EMBL/GenBank/DDBJ whole genome shotgun (WGS) entry which is preliminary data.</text>
</comment>
<dbReference type="SUPFAM" id="SSF56112">
    <property type="entry name" value="Protein kinase-like (PK-like)"/>
    <property type="match status" value="1"/>
</dbReference>
<protein>
    <recommendedName>
        <fullName evidence="6">Protein kinase domain-containing protein</fullName>
    </recommendedName>
</protein>
<organism evidence="7 8">
    <name type="scientific">Edaphochlamys debaryana</name>
    <dbReference type="NCBI Taxonomy" id="47281"/>
    <lineage>
        <taxon>Eukaryota</taxon>
        <taxon>Viridiplantae</taxon>
        <taxon>Chlorophyta</taxon>
        <taxon>core chlorophytes</taxon>
        <taxon>Chlorophyceae</taxon>
        <taxon>CS clade</taxon>
        <taxon>Chlamydomonadales</taxon>
        <taxon>Chlamydomonadales incertae sedis</taxon>
        <taxon>Edaphochlamys</taxon>
    </lineage>
</organism>
<dbReference type="Proteomes" id="UP000612055">
    <property type="component" value="Unassembled WGS sequence"/>
</dbReference>
<keyword evidence="8" id="KW-1185">Reference proteome</keyword>
<evidence type="ECO:0000259" key="6">
    <source>
        <dbReference type="PROSITE" id="PS50011"/>
    </source>
</evidence>
<dbReference type="InterPro" id="IPR008271">
    <property type="entry name" value="Ser/Thr_kinase_AS"/>
</dbReference>
<dbReference type="SMART" id="SM00220">
    <property type="entry name" value="S_TKc"/>
    <property type="match status" value="1"/>
</dbReference>